<sequence>MSFAVARLPSIFFASPFRGLIKHLEDFIRLHLVIPHVQKSSLGKKYHGFAVIFADIDGQELVKTCPVLFLKQTNWVGSGRSGYPHSP</sequence>
<dbReference type="KEGG" id="msj:MSSAC_2272"/>
<name>A0A0E3PNT6_9EURY</name>
<accession>A0A0E3PNT6</accession>
<protein>
    <submittedName>
        <fullName evidence="1">Uncharacterized protein</fullName>
    </submittedName>
</protein>
<dbReference type="HOGENOM" id="CLU_2476071_0_0_2"/>
<dbReference type="EMBL" id="CP009508">
    <property type="protein sequence ID" value="AKB36862.1"/>
    <property type="molecule type" value="Genomic_DNA"/>
</dbReference>
<evidence type="ECO:0000313" key="1">
    <source>
        <dbReference type="EMBL" id="AKB36862.1"/>
    </source>
</evidence>
<proteinExistence type="predicted"/>
<dbReference type="Proteomes" id="UP000033123">
    <property type="component" value="Chromosome"/>
</dbReference>
<dbReference type="AlphaFoldDB" id="A0A0E3PNT6"/>
<organism evidence="1 2">
    <name type="scientific">Methanosarcina siciliae C2J</name>
    <dbReference type="NCBI Taxonomy" id="1434118"/>
    <lineage>
        <taxon>Archaea</taxon>
        <taxon>Methanobacteriati</taxon>
        <taxon>Methanobacteriota</taxon>
        <taxon>Stenosarchaea group</taxon>
        <taxon>Methanomicrobia</taxon>
        <taxon>Methanosarcinales</taxon>
        <taxon>Methanosarcinaceae</taxon>
        <taxon>Methanosarcina</taxon>
    </lineage>
</organism>
<reference evidence="1 2" key="1">
    <citation type="submission" date="2014-07" db="EMBL/GenBank/DDBJ databases">
        <title>Methanogenic archaea and the global carbon cycle.</title>
        <authorList>
            <person name="Henriksen J.R."/>
            <person name="Luke J."/>
            <person name="Reinhart S."/>
            <person name="Benedict M.N."/>
            <person name="Youngblut N.D."/>
            <person name="Metcalf M.E."/>
            <person name="Whitaker R.J."/>
            <person name="Metcalf W.W."/>
        </authorList>
    </citation>
    <scope>NUCLEOTIDE SEQUENCE [LARGE SCALE GENOMIC DNA]</scope>
    <source>
        <strain evidence="1 2">C2J</strain>
    </source>
</reference>
<evidence type="ECO:0000313" key="2">
    <source>
        <dbReference type="Proteomes" id="UP000033123"/>
    </source>
</evidence>
<gene>
    <name evidence="1" type="ORF">MSSAC_2272</name>
</gene>